<accession>K1PS64</accession>
<dbReference type="InParanoid" id="K1PS64"/>
<organism evidence="1">
    <name type="scientific">Magallana gigas</name>
    <name type="common">Pacific oyster</name>
    <name type="synonym">Crassostrea gigas</name>
    <dbReference type="NCBI Taxonomy" id="29159"/>
    <lineage>
        <taxon>Eukaryota</taxon>
        <taxon>Metazoa</taxon>
        <taxon>Spiralia</taxon>
        <taxon>Lophotrochozoa</taxon>
        <taxon>Mollusca</taxon>
        <taxon>Bivalvia</taxon>
        <taxon>Autobranchia</taxon>
        <taxon>Pteriomorphia</taxon>
        <taxon>Ostreida</taxon>
        <taxon>Ostreoidea</taxon>
        <taxon>Ostreidae</taxon>
        <taxon>Magallana</taxon>
    </lineage>
</organism>
<dbReference type="EMBL" id="JH817298">
    <property type="protein sequence ID" value="EKC24488.1"/>
    <property type="molecule type" value="Genomic_DNA"/>
</dbReference>
<evidence type="ECO:0000313" key="1">
    <source>
        <dbReference type="EMBL" id="EKC24488.1"/>
    </source>
</evidence>
<gene>
    <name evidence="1" type="ORF">CGI_10019591</name>
</gene>
<reference evidence="1" key="1">
    <citation type="journal article" date="2012" name="Nature">
        <title>The oyster genome reveals stress adaptation and complexity of shell formation.</title>
        <authorList>
            <person name="Zhang G."/>
            <person name="Fang X."/>
            <person name="Guo X."/>
            <person name="Li L."/>
            <person name="Luo R."/>
            <person name="Xu F."/>
            <person name="Yang P."/>
            <person name="Zhang L."/>
            <person name="Wang X."/>
            <person name="Qi H."/>
            <person name="Xiong Z."/>
            <person name="Que H."/>
            <person name="Xie Y."/>
            <person name="Holland P.W."/>
            <person name="Paps J."/>
            <person name="Zhu Y."/>
            <person name="Wu F."/>
            <person name="Chen Y."/>
            <person name="Wang J."/>
            <person name="Peng C."/>
            <person name="Meng J."/>
            <person name="Yang L."/>
            <person name="Liu J."/>
            <person name="Wen B."/>
            <person name="Zhang N."/>
            <person name="Huang Z."/>
            <person name="Zhu Q."/>
            <person name="Feng Y."/>
            <person name="Mount A."/>
            <person name="Hedgecock D."/>
            <person name="Xu Z."/>
            <person name="Liu Y."/>
            <person name="Domazet-Loso T."/>
            <person name="Du Y."/>
            <person name="Sun X."/>
            <person name="Zhang S."/>
            <person name="Liu B."/>
            <person name="Cheng P."/>
            <person name="Jiang X."/>
            <person name="Li J."/>
            <person name="Fan D."/>
            <person name="Wang W."/>
            <person name="Fu W."/>
            <person name="Wang T."/>
            <person name="Wang B."/>
            <person name="Zhang J."/>
            <person name="Peng Z."/>
            <person name="Li Y."/>
            <person name="Li N."/>
            <person name="Wang J."/>
            <person name="Chen M."/>
            <person name="He Y."/>
            <person name="Tan F."/>
            <person name="Song X."/>
            <person name="Zheng Q."/>
            <person name="Huang R."/>
            <person name="Yang H."/>
            <person name="Du X."/>
            <person name="Chen L."/>
            <person name="Yang M."/>
            <person name="Gaffney P.M."/>
            <person name="Wang S."/>
            <person name="Luo L."/>
            <person name="She Z."/>
            <person name="Ming Y."/>
            <person name="Huang W."/>
            <person name="Zhang S."/>
            <person name="Huang B."/>
            <person name="Zhang Y."/>
            <person name="Qu T."/>
            <person name="Ni P."/>
            <person name="Miao G."/>
            <person name="Wang J."/>
            <person name="Wang Q."/>
            <person name="Steinberg C.E."/>
            <person name="Wang H."/>
            <person name="Li N."/>
            <person name="Qian L."/>
            <person name="Zhang G."/>
            <person name="Li Y."/>
            <person name="Yang H."/>
            <person name="Liu X."/>
            <person name="Wang J."/>
            <person name="Yin Y."/>
            <person name="Wang J."/>
        </authorList>
    </citation>
    <scope>NUCLEOTIDE SEQUENCE [LARGE SCALE GENOMIC DNA]</scope>
    <source>
        <strain evidence="1">05x7-T-G4-1.051#20</strain>
    </source>
</reference>
<protein>
    <submittedName>
        <fullName evidence="1">Uncharacterized protein</fullName>
    </submittedName>
</protein>
<dbReference type="AlphaFoldDB" id="K1PS64"/>
<name>K1PS64_MAGGI</name>
<sequence>MIAKKAPESQHYSGSGSLSSLSFRVAAAIAQKNGERDFIVEVIPNALAITTTACHQENGQSQDQDILTVKELDNRHNKLHGRQNSIGCVQKNIDSLHWYCRNYMKAQHTKRV</sequence>
<dbReference type="HOGENOM" id="CLU_2148250_0_0_1"/>
<proteinExistence type="predicted"/>